<evidence type="ECO:0000259" key="3">
    <source>
        <dbReference type="Pfam" id="PF01648"/>
    </source>
</evidence>
<dbReference type="EMBL" id="JBHUKU010000009">
    <property type="protein sequence ID" value="MFD2460678.1"/>
    <property type="molecule type" value="Genomic_DNA"/>
</dbReference>
<reference evidence="6" key="1">
    <citation type="journal article" date="2019" name="Int. J. Syst. Evol. Microbiol.">
        <title>The Global Catalogue of Microorganisms (GCM) 10K type strain sequencing project: providing services to taxonomists for standard genome sequencing and annotation.</title>
        <authorList>
            <consortium name="The Broad Institute Genomics Platform"/>
            <consortium name="The Broad Institute Genome Sequencing Center for Infectious Disease"/>
            <person name="Wu L."/>
            <person name="Ma J."/>
        </authorList>
    </citation>
    <scope>NUCLEOTIDE SEQUENCE [LARGE SCALE GENOMIC DNA]</scope>
    <source>
        <strain evidence="6">CGMCC 4.7643</strain>
    </source>
</reference>
<evidence type="ECO:0000313" key="5">
    <source>
        <dbReference type="EMBL" id="MFD2460678.1"/>
    </source>
</evidence>
<dbReference type="Proteomes" id="UP001597419">
    <property type="component" value="Unassembled WGS sequence"/>
</dbReference>
<dbReference type="InterPro" id="IPR055066">
    <property type="entry name" value="AASDHPPT_N"/>
</dbReference>
<dbReference type="Gene3D" id="3.90.470.20">
    <property type="entry name" value="4'-phosphopantetheinyl transferase domain"/>
    <property type="match status" value="2"/>
</dbReference>
<gene>
    <name evidence="5" type="ORF">ACFSYJ_18885</name>
</gene>
<dbReference type="Pfam" id="PF22624">
    <property type="entry name" value="AASDHPPT_N"/>
    <property type="match status" value="1"/>
</dbReference>
<dbReference type="Pfam" id="PF01648">
    <property type="entry name" value="ACPS"/>
    <property type="match status" value="1"/>
</dbReference>
<accession>A0ABW5GIM5</accession>
<comment type="similarity">
    <text evidence="1">Belongs to the P-Pant transferase superfamily. Gsp/Sfp/HetI/AcpT family.</text>
</comment>
<proteinExistence type="inferred from homology"/>
<name>A0ABW5GIM5_9PSEU</name>
<dbReference type="GO" id="GO:0016740">
    <property type="term" value="F:transferase activity"/>
    <property type="evidence" value="ECO:0007669"/>
    <property type="project" value="UniProtKB-KW"/>
</dbReference>
<feature type="domain" description="4'-phosphopantetheinyl transferase N-terminal" evidence="4">
    <location>
        <begin position="17"/>
        <end position="103"/>
    </location>
</feature>
<organism evidence="5 6">
    <name type="scientific">Amycolatopsis samaneae</name>
    <dbReference type="NCBI Taxonomy" id="664691"/>
    <lineage>
        <taxon>Bacteria</taxon>
        <taxon>Bacillati</taxon>
        <taxon>Actinomycetota</taxon>
        <taxon>Actinomycetes</taxon>
        <taxon>Pseudonocardiales</taxon>
        <taxon>Pseudonocardiaceae</taxon>
        <taxon>Amycolatopsis</taxon>
    </lineage>
</organism>
<comment type="caution">
    <text evidence="5">The sequence shown here is derived from an EMBL/GenBank/DDBJ whole genome shotgun (WGS) entry which is preliminary data.</text>
</comment>
<evidence type="ECO:0000256" key="1">
    <source>
        <dbReference type="ARBA" id="ARBA00010990"/>
    </source>
</evidence>
<dbReference type="PANTHER" id="PTHR12215:SF10">
    <property type="entry name" value="L-AMINOADIPATE-SEMIALDEHYDE DEHYDROGENASE-PHOSPHOPANTETHEINYL TRANSFERASE"/>
    <property type="match status" value="1"/>
</dbReference>
<dbReference type="SUPFAM" id="SSF56214">
    <property type="entry name" value="4'-phosphopantetheinyl transferase"/>
    <property type="match status" value="2"/>
</dbReference>
<dbReference type="InterPro" id="IPR037143">
    <property type="entry name" value="4-PPantetheinyl_Trfase_dom_sf"/>
</dbReference>
<dbReference type="InterPro" id="IPR008278">
    <property type="entry name" value="4-PPantetheinyl_Trfase_dom"/>
</dbReference>
<keyword evidence="6" id="KW-1185">Reference proteome</keyword>
<sequence>MMEIAVRWSRPLPNEERFLRLLDDVELGRHAAYRQEADKQRFLTGRMLAKTLAAERLGLDVEAVRFDATCEDCGKPHGRPRVPGSDLTLTISHSGDLIGVAATDGVPIGLDVETAGRRADESLIDYALTPAEQKAVSELTAEERSAAFFVYWTRKEAVMKATGKGLKIPLQSITFSGHDEPARLVSSAHPALDPARTRLADLTAAEGYRAAVAVLTTEDLQVSEHFWTPEP</sequence>
<evidence type="ECO:0000256" key="2">
    <source>
        <dbReference type="ARBA" id="ARBA00022679"/>
    </source>
</evidence>
<dbReference type="PANTHER" id="PTHR12215">
    <property type="entry name" value="PHOSPHOPANTETHEINE TRANSFERASE"/>
    <property type="match status" value="1"/>
</dbReference>
<evidence type="ECO:0000313" key="6">
    <source>
        <dbReference type="Proteomes" id="UP001597419"/>
    </source>
</evidence>
<dbReference type="InterPro" id="IPR050559">
    <property type="entry name" value="P-Pant_transferase_sf"/>
</dbReference>
<evidence type="ECO:0000259" key="4">
    <source>
        <dbReference type="Pfam" id="PF22624"/>
    </source>
</evidence>
<keyword evidence="2 5" id="KW-0808">Transferase</keyword>
<dbReference type="RefSeq" id="WP_345394771.1">
    <property type="nucleotide sequence ID" value="NZ_BAABHG010000006.1"/>
</dbReference>
<feature type="domain" description="4'-phosphopantetheinyl transferase" evidence="3">
    <location>
        <begin position="107"/>
        <end position="212"/>
    </location>
</feature>
<protein>
    <submittedName>
        <fullName evidence="5">4'-phosphopantetheinyl transferase family protein</fullName>
    </submittedName>
</protein>